<dbReference type="AlphaFoldDB" id="A0A9N9U2B0"/>
<dbReference type="GO" id="GO:0005886">
    <property type="term" value="C:plasma membrane"/>
    <property type="evidence" value="ECO:0007669"/>
    <property type="project" value="TreeGrafter"/>
</dbReference>
<feature type="domain" description="SIN1-type PH" evidence="4">
    <location>
        <begin position="332"/>
        <end position="460"/>
    </location>
</feature>
<dbReference type="InterPro" id="IPR031313">
    <property type="entry name" value="Sin1_PH_dom"/>
</dbReference>
<dbReference type="InterPro" id="IPR011993">
    <property type="entry name" value="PH-like_dom_sf"/>
</dbReference>
<organism evidence="5 6">
    <name type="scientific">Phyllotreta striolata</name>
    <name type="common">Striped flea beetle</name>
    <name type="synonym">Crioceris striolata</name>
    <dbReference type="NCBI Taxonomy" id="444603"/>
    <lineage>
        <taxon>Eukaryota</taxon>
        <taxon>Metazoa</taxon>
        <taxon>Ecdysozoa</taxon>
        <taxon>Arthropoda</taxon>
        <taxon>Hexapoda</taxon>
        <taxon>Insecta</taxon>
        <taxon>Pterygota</taxon>
        <taxon>Neoptera</taxon>
        <taxon>Endopterygota</taxon>
        <taxon>Coleoptera</taxon>
        <taxon>Polyphaga</taxon>
        <taxon>Cucujiformia</taxon>
        <taxon>Chrysomeloidea</taxon>
        <taxon>Chrysomelidae</taxon>
        <taxon>Galerucinae</taxon>
        <taxon>Alticini</taxon>
        <taxon>Phyllotreta</taxon>
    </lineage>
</organism>
<evidence type="ECO:0008006" key="7">
    <source>
        <dbReference type="Google" id="ProtNLM"/>
    </source>
</evidence>
<dbReference type="Pfam" id="PF16978">
    <property type="entry name" value="CRIM"/>
    <property type="match status" value="1"/>
</dbReference>
<dbReference type="Pfam" id="PF05422">
    <property type="entry name" value="SIN1"/>
    <property type="match status" value="1"/>
</dbReference>
<name>A0A9N9U2B0_PHYSR</name>
<dbReference type="GO" id="GO:0005546">
    <property type="term" value="F:phosphatidylinositol-4,5-bisphosphate binding"/>
    <property type="evidence" value="ECO:0007669"/>
    <property type="project" value="TreeGrafter"/>
</dbReference>
<comment type="similarity">
    <text evidence="1">Belongs to the SIN1 family.</text>
</comment>
<dbReference type="GO" id="GO:0038203">
    <property type="term" value="P:TORC2 signaling"/>
    <property type="evidence" value="ECO:0007669"/>
    <property type="project" value="TreeGrafter"/>
</dbReference>
<evidence type="ECO:0000313" key="5">
    <source>
        <dbReference type="EMBL" id="CAG9865287.1"/>
    </source>
</evidence>
<dbReference type="EMBL" id="OU900102">
    <property type="protein sequence ID" value="CAG9865287.1"/>
    <property type="molecule type" value="Genomic_DNA"/>
</dbReference>
<accession>A0A9N9U2B0</accession>
<dbReference type="GO" id="GO:0031932">
    <property type="term" value="C:TORC2 complex"/>
    <property type="evidence" value="ECO:0007669"/>
    <property type="project" value="InterPro"/>
</dbReference>
<sequence>MALYDNKYWLLSHIRSSFISTDDTGAIRCLIIQKMYAANVSGMCELVMSGESRDVQTHLKSAEPFPDPDSSEDDEDDFLSYDLQMDADFNIRERSNTAAQIEKFELARKRASKTKSVKWESKQECRADINELFVRKDLSQMKKPEKLTSKLSALIQSHANVPKNPFVEFAKFDGTGQVNIPTKKYKIYLTMLPAQQRNYPMPVCCVSSAKVKELIGLILLKYSYNYGVANMKDVNHYGLYITEEDGEVDSDFPCLDYKEPISKYGFACLGLVEHKEGMKSVSFPEETHSLVTIEEINRNRTTSERSKADETKQMENDIQAVENHNKLMEAPLYRSFRAFMVSKVKPKIEVNIGVSGERIEIDPVPQKGTKLLPFKAKSISHPMENIAHCELTEDRSNKSCFRIVYSANSTGSPSTNTDGLVSSSSIIIQSPSTMCFKNYDFESSQTVALDLVQKMKLILELKSSQTREEYLATKEKKLQKKKSFQIVK</sequence>
<dbReference type="InterPro" id="IPR031567">
    <property type="entry name" value="CRIM_dom"/>
</dbReference>
<evidence type="ECO:0000259" key="4">
    <source>
        <dbReference type="Pfam" id="PF16979"/>
    </source>
</evidence>
<keyword evidence="6" id="KW-1185">Reference proteome</keyword>
<evidence type="ECO:0000259" key="2">
    <source>
        <dbReference type="Pfam" id="PF05422"/>
    </source>
</evidence>
<feature type="domain" description="Sin1 N-terminal" evidence="2">
    <location>
        <begin position="61"/>
        <end position="138"/>
    </location>
</feature>
<proteinExistence type="inferred from homology"/>
<evidence type="ECO:0000256" key="1">
    <source>
        <dbReference type="ARBA" id="ARBA00009407"/>
    </source>
</evidence>
<dbReference type="OrthoDB" id="241990at2759"/>
<dbReference type="PANTHER" id="PTHR13335">
    <property type="entry name" value="TARGET OF RAPAMYCIN COMPLEX 2 SUBUNIT MAPKAP1"/>
    <property type="match status" value="1"/>
</dbReference>
<dbReference type="InterPro" id="IPR032679">
    <property type="entry name" value="Sin1_N"/>
</dbReference>
<dbReference type="Proteomes" id="UP001153712">
    <property type="component" value="Chromosome 9"/>
</dbReference>
<feature type="domain" description="CRIM" evidence="3">
    <location>
        <begin position="148"/>
        <end position="276"/>
    </location>
</feature>
<evidence type="ECO:0000313" key="6">
    <source>
        <dbReference type="Proteomes" id="UP001153712"/>
    </source>
</evidence>
<dbReference type="GO" id="GO:0005737">
    <property type="term" value="C:cytoplasm"/>
    <property type="evidence" value="ECO:0007669"/>
    <property type="project" value="TreeGrafter"/>
</dbReference>
<dbReference type="Gene3D" id="2.30.29.30">
    <property type="entry name" value="Pleckstrin-homology domain (PH domain)/Phosphotyrosine-binding domain (PTB)"/>
    <property type="match status" value="1"/>
</dbReference>
<dbReference type="PANTHER" id="PTHR13335:SF1">
    <property type="entry name" value="TARGET OF RAPAMYCIN COMPLEX 2 SUBUNIT MAPKAP1"/>
    <property type="match status" value="1"/>
</dbReference>
<dbReference type="Pfam" id="PF16979">
    <property type="entry name" value="SIN1_PH"/>
    <property type="match status" value="1"/>
</dbReference>
<reference evidence="5" key="1">
    <citation type="submission" date="2022-01" db="EMBL/GenBank/DDBJ databases">
        <authorList>
            <person name="King R."/>
        </authorList>
    </citation>
    <scope>NUCLEOTIDE SEQUENCE</scope>
</reference>
<dbReference type="InterPro" id="IPR008828">
    <property type="entry name" value="Sin1/Avo1"/>
</dbReference>
<protein>
    <recommendedName>
        <fullName evidence="7">Stress-activated map kinase-interacting protein 1</fullName>
    </recommendedName>
</protein>
<evidence type="ECO:0000259" key="3">
    <source>
        <dbReference type="Pfam" id="PF16978"/>
    </source>
</evidence>
<gene>
    <name evidence="5" type="ORF">PHYEVI_LOCUS11525</name>
</gene>